<feature type="binding site" evidence="9">
    <location>
        <begin position="197"/>
        <end position="198"/>
    </location>
    <ligand>
        <name>2-[(2R,5Z)-2-carboxy-4-methylthiazol-5(2H)-ylidene]ethyl phosphate</name>
        <dbReference type="ChEBI" id="CHEBI:62899"/>
    </ligand>
</feature>
<keyword evidence="3 9" id="KW-0479">Metal-binding</keyword>
<keyword evidence="4 9" id="KW-0460">Magnesium</keyword>
<dbReference type="GO" id="GO:0004789">
    <property type="term" value="F:thiamine-phosphate diphosphorylase activity"/>
    <property type="evidence" value="ECO:0007669"/>
    <property type="project" value="UniProtKB-UniRule"/>
</dbReference>
<evidence type="ECO:0000256" key="7">
    <source>
        <dbReference type="ARBA" id="ARBA00047851"/>
    </source>
</evidence>
<proteinExistence type="inferred from homology"/>
<dbReference type="InterPro" id="IPR036206">
    <property type="entry name" value="ThiamineP_synth_sf"/>
</dbReference>
<dbReference type="HAMAP" id="MF_00097">
    <property type="entry name" value="TMP_synthase"/>
    <property type="match status" value="1"/>
</dbReference>
<evidence type="ECO:0000256" key="3">
    <source>
        <dbReference type="ARBA" id="ARBA00022723"/>
    </source>
</evidence>
<comment type="catalytic activity">
    <reaction evidence="7 9 10">
        <text>2-(2-carboxy-4-methylthiazol-5-yl)ethyl phosphate + 4-amino-2-methyl-5-(diphosphooxymethyl)pyrimidine + 2 H(+) = thiamine phosphate + CO2 + diphosphate</text>
        <dbReference type="Rhea" id="RHEA:47848"/>
        <dbReference type="ChEBI" id="CHEBI:15378"/>
        <dbReference type="ChEBI" id="CHEBI:16526"/>
        <dbReference type="ChEBI" id="CHEBI:33019"/>
        <dbReference type="ChEBI" id="CHEBI:37575"/>
        <dbReference type="ChEBI" id="CHEBI:57841"/>
        <dbReference type="ChEBI" id="CHEBI:62890"/>
        <dbReference type="EC" id="2.5.1.3"/>
    </reaction>
</comment>
<feature type="binding site" evidence="9">
    <location>
        <position position="101"/>
    </location>
    <ligand>
        <name>Mg(2+)</name>
        <dbReference type="ChEBI" id="CHEBI:18420"/>
    </ligand>
</feature>
<gene>
    <name evidence="9 13" type="primary">thiE</name>
    <name evidence="13" type="ORF">A6K24_02625</name>
</gene>
<dbReference type="Gene3D" id="3.20.20.70">
    <property type="entry name" value="Aldolase class I"/>
    <property type="match status" value="1"/>
</dbReference>
<evidence type="ECO:0000256" key="10">
    <source>
        <dbReference type="RuleBase" id="RU003826"/>
    </source>
</evidence>
<dbReference type="EMBL" id="LWSG01000001">
    <property type="protein sequence ID" value="OAS89465.1"/>
    <property type="molecule type" value="Genomic_DNA"/>
</dbReference>
<dbReference type="UniPathway" id="UPA00060">
    <property type="reaction ID" value="UER00141"/>
</dbReference>
<dbReference type="STRING" id="152268.A6K24_02625"/>
<comment type="catalytic activity">
    <reaction evidence="8 9 10">
        <text>2-[(2R,5Z)-2-carboxy-4-methylthiazol-5(2H)-ylidene]ethyl phosphate + 4-amino-2-methyl-5-(diphosphooxymethyl)pyrimidine + 2 H(+) = thiamine phosphate + CO2 + diphosphate</text>
        <dbReference type="Rhea" id="RHEA:47844"/>
        <dbReference type="ChEBI" id="CHEBI:15378"/>
        <dbReference type="ChEBI" id="CHEBI:16526"/>
        <dbReference type="ChEBI" id="CHEBI:33019"/>
        <dbReference type="ChEBI" id="CHEBI:37575"/>
        <dbReference type="ChEBI" id="CHEBI:57841"/>
        <dbReference type="ChEBI" id="CHEBI:62899"/>
        <dbReference type="EC" id="2.5.1.3"/>
    </reaction>
</comment>
<comment type="caution">
    <text evidence="13">The sequence shown here is derived from an EMBL/GenBank/DDBJ whole genome shotgun (WGS) entry which is preliminary data.</text>
</comment>
<dbReference type="NCBIfam" id="TIGR00693">
    <property type="entry name" value="thiE"/>
    <property type="match status" value="1"/>
</dbReference>
<reference evidence="14" key="1">
    <citation type="submission" date="2016-04" db="EMBL/GenBank/DDBJ databases">
        <authorList>
            <person name="Lyu Z."/>
            <person name="Lyu W."/>
        </authorList>
    </citation>
    <scope>NUCLEOTIDE SEQUENCE [LARGE SCALE GENOMIC DNA]</scope>
    <source>
        <strain evidence="14">C44</strain>
    </source>
</reference>
<evidence type="ECO:0000256" key="2">
    <source>
        <dbReference type="ARBA" id="ARBA00022679"/>
    </source>
</evidence>
<feature type="binding site" evidence="9">
    <location>
        <position position="177"/>
    </location>
    <ligand>
        <name>2-[(2R,5Z)-2-carboxy-4-methylthiazol-5(2H)-ylidene]ethyl phosphate</name>
        <dbReference type="ChEBI" id="CHEBI:62899"/>
    </ligand>
</feature>
<evidence type="ECO:0000256" key="8">
    <source>
        <dbReference type="ARBA" id="ARBA00047883"/>
    </source>
</evidence>
<feature type="binding site" evidence="9">
    <location>
        <begin position="46"/>
        <end position="50"/>
    </location>
    <ligand>
        <name>4-amino-2-methyl-5-(diphosphooxymethyl)pyrimidine</name>
        <dbReference type="ChEBI" id="CHEBI:57841"/>
    </ligand>
</feature>
<dbReference type="GO" id="GO:0000287">
    <property type="term" value="F:magnesium ion binding"/>
    <property type="evidence" value="ECO:0007669"/>
    <property type="project" value="UniProtKB-UniRule"/>
</dbReference>
<comment type="cofactor">
    <cofactor evidence="9">
        <name>Mg(2+)</name>
        <dbReference type="ChEBI" id="CHEBI:18420"/>
    </cofactor>
    <text evidence="9">Binds 1 Mg(2+) ion per subunit.</text>
</comment>
<evidence type="ECO:0000256" key="9">
    <source>
        <dbReference type="HAMAP-Rule" id="MF_00097"/>
    </source>
</evidence>
<protein>
    <recommendedName>
        <fullName evidence="9">Thiamine-phosphate synthase</fullName>
        <shortName evidence="9">TP synthase</shortName>
        <shortName evidence="9">TPS</shortName>
        <ecNumber evidence="9">2.5.1.3</ecNumber>
    </recommendedName>
    <alternativeName>
        <fullName evidence="9">Thiamine-phosphate pyrophosphorylase</fullName>
        <shortName evidence="9">TMP pyrophosphorylase</shortName>
        <shortName evidence="9">TMP-PPase</shortName>
    </alternativeName>
</protein>
<comment type="pathway">
    <text evidence="1 9 11">Cofactor biosynthesis; thiamine diphosphate biosynthesis; thiamine phosphate from 4-amino-2-methyl-5-diphosphomethylpyrimidine and 4-methyl-5-(2-phosphoethyl)-thiazole: step 1/1.</text>
</comment>
<feature type="binding site" evidence="9">
    <location>
        <position position="119"/>
    </location>
    <ligand>
        <name>4-amino-2-methyl-5-(diphosphooxymethyl)pyrimidine</name>
        <dbReference type="ChEBI" id="CHEBI:57841"/>
    </ligand>
</feature>
<dbReference type="AlphaFoldDB" id="A0A179T612"/>
<feature type="domain" description="Thiamine phosphate synthase/TenI" evidence="12">
    <location>
        <begin position="17"/>
        <end position="200"/>
    </location>
</feature>
<dbReference type="SUPFAM" id="SSF51391">
    <property type="entry name" value="Thiamin phosphate synthase"/>
    <property type="match status" value="1"/>
</dbReference>
<dbReference type="InterPro" id="IPR013785">
    <property type="entry name" value="Aldolase_TIM"/>
</dbReference>
<dbReference type="FunFam" id="3.20.20.70:FF:000096">
    <property type="entry name" value="Thiamine-phosphate synthase"/>
    <property type="match status" value="1"/>
</dbReference>
<evidence type="ECO:0000256" key="5">
    <source>
        <dbReference type="ARBA" id="ARBA00022977"/>
    </source>
</evidence>
<organism evidence="13 14">
    <name type="scientific">Metabacillus litoralis</name>
    <dbReference type="NCBI Taxonomy" id="152268"/>
    <lineage>
        <taxon>Bacteria</taxon>
        <taxon>Bacillati</taxon>
        <taxon>Bacillota</taxon>
        <taxon>Bacilli</taxon>
        <taxon>Bacillales</taxon>
        <taxon>Bacillaceae</taxon>
        <taxon>Metabacillus</taxon>
    </lineage>
</organism>
<feature type="binding site" evidence="9">
    <location>
        <begin position="145"/>
        <end position="147"/>
    </location>
    <ligand>
        <name>2-[(2R,5Z)-2-carboxy-4-methylthiazol-5(2H)-ylidene]ethyl phosphate</name>
        <dbReference type="ChEBI" id="CHEBI:62899"/>
    </ligand>
</feature>
<evidence type="ECO:0000313" key="14">
    <source>
        <dbReference type="Proteomes" id="UP000078534"/>
    </source>
</evidence>
<feature type="binding site" evidence="9">
    <location>
        <position position="81"/>
    </location>
    <ligand>
        <name>4-amino-2-methyl-5-(diphosphooxymethyl)pyrimidine</name>
        <dbReference type="ChEBI" id="CHEBI:57841"/>
    </ligand>
</feature>
<feature type="binding site" evidence="9">
    <location>
        <position position="148"/>
    </location>
    <ligand>
        <name>4-amino-2-methyl-5-(diphosphooxymethyl)pyrimidine</name>
        <dbReference type="ChEBI" id="CHEBI:57841"/>
    </ligand>
</feature>
<dbReference type="Proteomes" id="UP000078534">
    <property type="component" value="Unassembled WGS sequence"/>
</dbReference>
<keyword evidence="5 9" id="KW-0784">Thiamine biosynthesis</keyword>
<dbReference type="CDD" id="cd00564">
    <property type="entry name" value="TMP_TenI"/>
    <property type="match status" value="1"/>
</dbReference>
<comment type="catalytic activity">
    <reaction evidence="6 9 10">
        <text>4-methyl-5-(2-phosphooxyethyl)-thiazole + 4-amino-2-methyl-5-(diphosphooxymethyl)pyrimidine + H(+) = thiamine phosphate + diphosphate</text>
        <dbReference type="Rhea" id="RHEA:22328"/>
        <dbReference type="ChEBI" id="CHEBI:15378"/>
        <dbReference type="ChEBI" id="CHEBI:33019"/>
        <dbReference type="ChEBI" id="CHEBI:37575"/>
        <dbReference type="ChEBI" id="CHEBI:57841"/>
        <dbReference type="ChEBI" id="CHEBI:58296"/>
        <dbReference type="EC" id="2.5.1.3"/>
    </reaction>
</comment>
<dbReference type="Pfam" id="PF02581">
    <property type="entry name" value="TMP-TENI"/>
    <property type="match status" value="1"/>
</dbReference>
<dbReference type="GO" id="GO:0009229">
    <property type="term" value="P:thiamine diphosphate biosynthetic process"/>
    <property type="evidence" value="ECO:0007669"/>
    <property type="project" value="UniProtKB-UniRule"/>
</dbReference>
<dbReference type="InterPro" id="IPR022998">
    <property type="entry name" value="ThiamineP_synth_TenI"/>
</dbReference>
<evidence type="ECO:0000256" key="6">
    <source>
        <dbReference type="ARBA" id="ARBA00047334"/>
    </source>
</evidence>
<dbReference type="GO" id="GO:0005737">
    <property type="term" value="C:cytoplasm"/>
    <property type="evidence" value="ECO:0007669"/>
    <property type="project" value="TreeGrafter"/>
</dbReference>
<evidence type="ECO:0000259" key="12">
    <source>
        <dbReference type="Pfam" id="PF02581"/>
    </source>
</evidence>
<keyword evidence="14" id="KW-1185">Reference proteome</keyword>
<keyword evidence="2 9" id="KW-0808">Transferase</keyword>
<evidence type="ECO:0000256" key="1">
    <source>
        <dbReference type="ARBA" id="ARBA00005165"/>
    </source>
</evidence>
<comment type="similarity">
    <text evidence="9 10">Belongs to the thiamine-phosphate synthase family.</text>
</comment>
<dbReference type="PANTHER" id="PTHR20857">
    <property type="entry name" value="THIAMINE-PHOSPHATE PYROPHOSPHORYLASE"/>
    <property type="match status" value="1"/>
</dbReference>
<dbReference type="InterPro" id="IPR034291">
    <property type="entry name" value="TMP_synthase"/>
</dbReference>
<sequence>MFLTRIAKKDMRDLLRLYFIMGSNNCQSDPKHVLEQAIKGGISLFQFREKGNAAFSGEEKYHFAKELQSICKKHMIPFIVNDDVELALALNADGVHIGQDDESAEAVRRKIGDKILGVSTHNLLEVEKAIAEGADYVGIGPIYSTETKVDAKAAQGTKLILEVRNKGINVPIVGIGGITSENAAPVMKSGGNGVSVITTISLSADPAKSARELKELIDSLG</sequence>
<accession>A0A179T612</accession>
<evidence type="ECO:0000313" key="13">
    <source>
        <dbReference type="EMBL" id="OAS89465.1"/>
    </source>
</evidence>
<dbReference type="PANTHER" id="PTHR20857:SF15">
    <property type="entry name" value="THIAMINE-PHOSPHATE SYNTHASE"/>
    <property type="match status" value="1"/>
</dbReference>
<evidence type="ECO:0000256" key="4">
    <source>
        <dbReference type="ARBA" id="ARBA00022842"/>
    </source>
</evidence>
<evidence type="ECO:0000256" key="11">
    <source>
        <dbReference type="RuleBase" id="RU004253"/>
    </source>
</evidence>
<dbReference type="EC" id="2.5.1.3" evidence="9"/>
<dbReference type="GO" id="GO:0009228">
    <property type="term" value="P:thiamine biosynthetic process"/>
    <property type="evidence" value="ECO:0007669"/>
    <property type="project" value="UniProtKB-KW"/>
</dbReference>
<feature type="binding site" evidence="9">
    <location>
        <position position="82"/>
    </location>
    <ligand>
        <name>Mg(2+)</name>
        <dbReference type="ChEBI" id="CHEBI:18420"/>
    </ligand>
</feature>
<comment type="function">
    <text evidence="9">Condenses 4-methyl-5-(beta-hydroxyethyl)thiazole monophosphate (THZ-P) and 2-methyl-4-amino-5-hydroxymethyl pyrimidine pyrophosphate (HMP-PP) to form thiamine monophosphate (TMP).</text>
</comment>
<name>A0A179T612_9BACI</name>